<dbReference type="EMBL" id="GL833146">
    <property type="protein sequence ID" value="EGB04870.1"/>
    <property type="molecule type" value="Genomic_DNA"/>
</dbReference>
<feature type="domain" description="PPPDE" evidence="4">
    <location>
        <begin position="1"/>
        <end position="132"/>
    </location>
</feature>
<evidence type="ECO:0000313" key="6">
    <source>
        <dbReference type="Proteomes" id="UP000002729"/>
    </source>
</evidence>
<dbReference type="GO" id="GO:0006508">
    <property type="term" value="P:proteolysis"/>
    <property type="evidence" value="ECO:0007669"/>
    <property type="project" value="UniProtKB-KW"/>
</dbReference>
<dbReference type="Gene3D" id="3.90.1720.30">
    <property type="entry name" value="PPPDE domains"/>
    <property type="match status" value="1"/>
</dbReference>
<organism evidence="6">
    <name type="scientific">Aureococcus anophagefferens</name>
    <name type="common">Harmful bloom alga</name>
    <dbReference type="NCBI Taxonomy" id="44056"/>
    <lineage>
        <taxon>Eukaryota</taxon>
        <taxon>Sar</taxon>
        <taxon>Stramenopiles</taxon>
        <taxon>Ochrophyta</taxon>
        <taxon>Pelagophyceae</taxon>
        <taxon>Pelagomonadales</taxon>
        <taxon>Pelagomonadaceae</taxon>
        <taxon>Aureococcus</taxon>
    </lineage>
</organism>
<dbReference type="eggNOG" id="KOG0324">
    <property type="taxonomic scope" value="Eukaryota"/>
</dbReference>
<feature type="non-terminal residue" evidence="5">
    <location>
        <position position="1"/>
    </location>
</feature>
<gene>
    <name evidence="5" type="ORF">AURANDRAFT_5771</name>
</gene>
<sequence length="139" mass="14901">VRLNVYDLHQANAFVEAMGFGLYHSGVEIDGREYVFGSGQGIGDVPPRTAPNAVFRASIDMGSYDGGARGVARAIDDLRASFPNGGYDLVGKNCNHFADALVFALLKKHIPAWVNRAALLGSCVACLVPRDRDPTAIEH</sequence>
<keyword evidence="2" id="KW-0645">Protease</keyword>
<feature type="non-terminal residue" evidence="5">
    <location>
        <position position="139"/>
    </location>
</feature>
<dbReference type="AlphaFoldDB" id="F0YJ68"/>
<dbReference type="Proteomes" id="UP000002729">
    <property type="component" value="Unassembled WGS sequence"/>
</dbReference>
<evidence type="ECO:0000256" key="3">
    <source>
        <dbReference type="ARBA" id="ARBA00022801"/>
    </source>
</evidence>
<dbReference type="KEGG" id="aaf:AURANDRAFT_5771"/>
<dbReference type="PROSITE" id="PS51858">
    <property type="entry name" value="PPPDE"/>
    <property type="match status" value="1"/>
</dbReference>
<evidence type="ECO:0000256" key="2">
    <source>
        <dbReference type="ARBA" id="ARBA00022670"/>
    </source>
</evidence>
<dbReference type="GO" id="GO:0016579">
    <property type="term" value="P:protein deubiquitination"/>
    <property type="evidence" value="ECO:0007669"/>
    <property type="project" value="TreeGrafter"/>
</dbReference>
<dbReference type="OrthoDB" id="412286at2759"/>
<dbReference type="PANTHER" id="PTHR12378">
    <property type="entry name" value="DESUMOYLATING ISOPEPTIDASE"/>
    <property type="match status" value="1"/>
</dbReference>
<dbReference type="Pfam" id="PF05903">
    <property type="entry name" value="Peptidase_C97"/>
    <property type="match status" value="1"/>
</dbReference>
<keyword evidence="6" id="KW-1185">Reference proteome</keyword>
<protein>
    <recommendedName>
        <fullName evidence="4">PPPDE domain-containing protein</fullName>
    </recommendedName>
</protein>
<accession>F0YJ68</accession>
<dbReference type="GeneID" id="20222597"/>
<dbReference type="GO" id="GO:0101005">
    <property type="term" value="F:deubiquitinase activity"/>
    <property type="evidence" value="ECO:0007669"/>
    <property type="project" value="TreeGrafter"/>
</dbReference>
<dbReference type="InterPro" id="IPR008580">
    <property type="entry name" value="PPPDE_dom"/>
</dbReference>
<keyword evidence="3" id="KW-0378">Hydrolase</keyword>
<dbReference type="RefSeq" id="XP_009040427.1">
    <property type="nucleotide sequence ID" value="XM_009042179.1"/>
</dbReference>
<dbReference type="OMA" id="PLEGCRW"/>
<evidence type="ECO:0000259" key="4">
    <source>
        <dbReference type="PROSITE" id="PS51858"/>
    </source>
</evidence>
<evidence type="ECO:0000313" key="5">
    <source>
        <dbReference type="EMBL" id="EGB04870.1"/>
    </source>
</evidence>
<name>F0YJ68_AURAN</name>
<reference evidence="5 6" key="1">
    <citation type="journal article" date="2011" name="Proc. Natl. Acad. Sci. U.S.A.">
        <title>Niche of harmful alga Aureococcus anophagefferens revealed through ecogenomics.</title>
        <authorList>
            <person name="Gobler C.J."/>
            <person name="Berry D.L."/>
            <person name="Dyhrman S.T."/>
            <person name="Wilhelm S.W."/>
            <person name="Salamov A."/>
            <person name="Lobanov A.V."/>
            <person name="Zhang Y."/>
            <person name="Collier J.L."/>
            <person name="Wurch L.L."/>
            <person name="Kustka A.B."/>
            <person name="Dill B.D."/>
            <person name="Shah M."/>
            <person name="VerBerkmoes N.C."/>
            <person name="Kuo A."/>
            <person name="Terry A."/>
            <person name="Pangilinan J."/>
            <person name="Lindquist E.A."/>
            <person name="Lucas S."/>
            <person name="Paulsen I.T."/>
            <person name="Hattenrath-Lehmann T.K."/>
            <person name="Talmage S.C."/>
            <person name="Walker E.A."/>
            <person name="Koch F."/>
            <person name="Burson A.M."/>
            <person name="Marcoval M.A."/>
            <person name="Tang Y.Z."/>
            <person name="Lecleir G.R."/>
            <person name="Coyne K.J."/>
            <person name="Berg G.M."/>
            <person name="Bertrand E.M."/>
            <person name="Saito M.A."/>
            <person name="Gladyshev V.N."/>
            <person name="Grigoriev I.V."/>
        </authorList>
    </citation>
    <scope>NUCLEOTIDE SEQUENCE [LARGE SCALE GENOMIC DNA]</scope>
    <source>
        <strain evidence="6">CCMP 1984</strain>
    </source>
</reference>
<comment type="similarity">
    <text evidence="1">Belongs to the DeSI family.</text>
</comment>
<dbReference type="SMART" id="SM01179">
    <property type="entry name" value="DUF862"/>
    <property type="match status" value="1"/>
</dbReference>
<dbReference type="InterPro" id="IPR042266">
    <property type="entry name" value="PPPDE_sf"/>
</dbReference>
<dbReference type="PANTHER" id="PTHR12378:SF80">
    <property type="entry name" value="IP06716P-RELATED"/>
    <property type="match status" value="1"/>
</dbReference>
<evidence type="ECO:0000256" key="1">
    <source>
        <dbReference type="ARBA" id="ARBA00008140"/>
    </source>
</evidence>
<proteinExistence type="inferred from homology"/>
<dbReference type="InParanoid" id="F0YJ68"/>